<dbReference type="AlphaFoldDB" id="A0A1V9Y3V4"/>
<organism evidence="2 3">
    <name type="scientific">Tropilaelaps mercedesae</name>
    <dbReference type="NCBI Taxonomy" id="418985"/>
    <lineage>
        <taxon>Eukaryota</taxon>
        <taxon>Metazoa</taxon>
        <taxon>Ecdysozoa</taxon>
        <taxon>Arthropoda</taxon>
        <taxon>Chelicerata</taxon>
        <taxon>Arachnida</taxon>
        <taxon>Acari</taxon>
        <taxon>Parasitiformes</taxon>
        <taxon>Mesostigmata</taxon>
        <taxon>Gamasina</taxon>
        <taxon>Dermanyssoidea</taxon>
        <taxon>Laelapidae</taxon>
        <taxon>Tropilaelaps</taxon>
    </lineage>
</organism>
<protein>
    <submittedName>
        <fullName evidence="2">Uncharacterized protein</fullName>
    </submittedName>
</protein>
<dbReference type="Proteomes" id="UP000192247">
    <property type="component" value="Unassembled WGS sequence"/>
</dbReference>
<dbReference type="OrthoDB" id="17644at2759"/>
<comment type="caution">
    <text evidence="2">The sequence shown here is derived from an EMBL/GenBank/DDBJ whole genome shotgun (WGS) entry which is preliminary data.</text>
</comment>
<sequence>MCSLLDFVHDVRPQSTASTRCKSAPSRFPDGPIAGDRNDSSTFRPIPPPTFLSRSAHLAGAWLLPPVGAPPTVRIIDPVGFGPVCAVRADVHTNYNAGSTSGKEPRQVAADSSTNTTVDGRFCVWTSPAREFMRATLSG</sequence>
<keyword evidence="3" id="KW-1185">Reference proteome</keyword>
<accession>A0A1V9Y3V4</accession>
<dbReference type="InParanoid" id="A0A1V9Y3V4"/>
<evidence type="ECO:0000313" key="3">
    <source>
        <dbReference type="Proteomes" id="UP000192247"/>
    </source>
</evidence>
<feature type="region of interest" description="Disordered" evidence="1">
    <location>
        <begin position="15"/>
        <end position="47"/>
    </location>
</feature>
<evidence type="ECO:0000313" key="2">
    <source>
        <dbReference type="EMBL" id="OQR80258.1"/>
    </source>
</evidence>
<proteinExistence type="predicted"/>
<dbReference type="EMBL" id="MNPL01000165">
    <property type="protein sequence ID" value="OQR80258.1"/>
    <property type="molecule type" value="Genomic_DNA"/>
</dbReference>
<reference evidence="2 3" key="1">
    <citation type="journal article" date="2017" name="Gigascience">
        <title>Draft genome of the honey bee ectoparasitic mite, Tropilaelaps mercedesae, is shaped by the parasitic life history.</title>
        <authorList>
            <person name="Dong X."/>
            <person name="Armstrong S.D."/>
            <person name="Xia D."/>
            <person name="Makepeace B.L."/>
            <person name="Darby A.C."/>
            <person name="Kadowaki T."/>
        </authorList>
    </citation>
    <scope>NUCLEOTIDE SEQUENCE [LARGE SCALE GENOMIC DNA]</scope>
    <source>
        <strain evidence="2">Wuxi-XJTLU</strain>
    </source>
</reference>
<gene>
    <name evidence="2" type="ORF">BIW11_02420</name>
</gene>
<evidence type="ECO:0000256" key="1">
    <source>
        <dbReference type="SAM" id="MobiDB-lite"/>
    </source>
</evidence>
<name>A0A1V9Y3V4_9ACAR</name>